<dbReference type="KEGG" id="cpc:Cpar_1480"/>
<evidence type="ECO:0000256" key="1">
    <source>
        <dbReference type="ARBA" id="ARBA00005879"/>
    </source>
</evidence>
<evidence type="ECO:0000256" key="3">
    <source>
        <dbReference type="ARBA" id="ARBA00022603"/>
    </source>
</evidence>
<reference evidence="11" key="1">
    <citation type="submission" date="2008-06" db="EMBL/GenBank/DDBJ databases">
        <title>Complete sequence of Chlorobaculum parvum NCIB 8327.</title>
        <authorList>
            <consortium name="US DOE Joint Genome Institute"/>
            <person name="Lucas S."/>
            <person name="Copeland A."/>
            <person name="Lapidus A."/>
            <person name="Glavina del Rio T."/>
            <person name="Dalin E."/>
            <person name="Tice H."/>
            <person name="Bruce D."/>
            <person name="Goodwin L."/>
            <person name="Pitluck S."/>
            <person name="Schmutz J."/>
            <person name="Larimer F."/>
            <person name="Land M."/>
            <person name="Hauser L."/>
            <person name="Kyrpides N."/>
            <person name="Mikhailova N."/>
            <person name="Zhao F."/>
            <person name="Li T."/>
            <person name="Liu Z."/>
            <person name="Overmann J."/>
            <person name="Bryant D.A."/>
            <person name="Richardson P."/>
        </authorList>
    </citation>
    <scope>NUCLEOTIDE SEQUENCE [LARGE SCALE GENOMIC DNA]</scope>
    <source>
        <strain evidence="11">NCIB 8327</strain>
    </source>
</reference>
<evidence type="ECO:0000256" key="7">
    <source>
        <dbReference type="ARBA" id="ARBA00025705"/>
    </source>
</evidence>
<dbReference type="AlphaFoldDB" id="B3QPM5"/>
<dbReference type="InterPro" id="IPR014776">
    <property type="entry name" value="4pyrrole_Mease_sub2"/>
</dbReference>
<dbReference type="InterPro" id="IPR006366">
    <property type="entry name" value="CobA/CysG_C"/>
</dbReference>
<evidence type="ECO:0000256" key="6">
    <source>
        <dbReference type="ARBA" id="ARBA00023244"/>
    </source>
</evidence>
<keyword evidence="4 8" id="KW-0808">Transferase</keyword>
<dbReference type="RefSeq" id="WP_012502711.1">
    <property type="nucleotide sequence ID" value="NC_011027.1"/>
</dbReference>
<dbReference type="PANTHER" id="PTHR45790">
    <property type="entry name" value="SIROHEME SYNTHASE-RELATED"/>
    <property type="match status" value="1"/>
</dbReference>
<dbReference type="InterPro" id="IPR035996">
    <property type="entry name" value="4pyrrol_Methylase_sf"/>
</dbReference>
<feature type="domain" description="Tetrapyrrole methylase" evidence="10">
    <location>
        <begin position="9"/>
        <end position="224"/>
    </location>
</feature>
<dbReference type="InterPro" id="IPR003043">
    <property type="entry name" value="Uropor_MeTrfase_CS"/>
</dbReference>
<dbReference type="NCBIfam" id="NF004790">
    <property type="entry name" value="PRK06136.1"/>
    <property type="match status" value="1"/>
</dbReference>
<keyword evidence="12" id="KW-1185">Reference proteome</keyword>
<dbReference type="InterPro" id="IPR014777">
    <property type="entry name" value="4pyrrole_Mease_sub1"/>
</dbReference>
<dbReference type="Proteomes" id="UP000008811">
    <property type="component" value="Chromosome"/>
</dbReference>
<keyword evidence="5" id="KW-0949">S-adenosyl-L-methionine</keyword>
<comment type="similarity">
    <text evidence="1 8">Belongs to the precorrin methyltransferase family.</text>
</comment>
<evidence type="ECO:0000256" key="2">
    <source>
        <dbReference type="ARBA" id="ARBA00012162"/>
    </source>
</evidence>
<dbReference type="PANTHER" id="PTHR45790:SF3">
    <property type="entry name" value="S-ADENOSYL-L-METHIONINE-DEPENDENT UROPORPHYRINOGEN III METHYLTRANSFERASE, CHLOROPLASTIC"/>
    <property type="match status" value="1"/>
</dbReference>
<dbReference type="Pfam" id="PF00590">
    <property type="entry name" value="TP_methylase"/>
    <property type="match status" value="1"/>
</dbReference>
<dbReference type="eggNOG" id="COG0007">
    <property type="taxonomic scope" value="Bacteria"/>
</dbReference>
<feature type="region of interest" description="Disordered" evidence="9">
    <location>
        <begin position="249"/>
        <end position="272"/>
    </location>
</feature>
<keyword evidence="6" id="KW-0627">Porphyrin biosynthesis</keyword>
<dbReference type="InterPro" id="IPR050161">
    <property type="entry name" value="Siro_Cobalamin_biosynth"/>
</dbReference>
<evidence type="ECO:0000256" key="5">
    <source>
        <dbReference type="ARBA" id="ARBA00022691"/>
    </source>
</evidence>
<dbReference type="CDD" id="cd11642">
    <property type="entry name" value="SUMT"/>
    <property type="match status" value="1"/>
</dbReference>
<gene>
    <name evidence="11" type="ordered locus">Cpar_1480</name>
</gene>
<evidence type="ECO:0000259" key="10">
    <source>
        <dbReference type="Pfam" id="PF00590"/>
    </source>
</evidence>
<dbReference type="InterPro" id="IPR000878">
    <property type="entry name" value="4pyrrol_Mease"/>
</dbReference>
<dbReference type="STRING" id="517417.Cpar_1480"/>
<sequence>MKTNQCKGKVFLVGAGPGDPELLTVRAHKLLQSADVVLHDALVSPEVLALLPLGAERIAVGKRIGDKVDQTDRQLRINELLARHARAGRCVVRLKAGDPFMFGRGIEEVRALAAVGAPCEVVPGITAGIAAAELCRIPLTERYRNTSALFCTGQTADYSLSHFSAVIELMKAGTPLVMYMGFEQLDRIVERFIESGLSPDLPACAVSRVSRNDQALVSGTLGTITQQLRESELPLPVVFIIGEYAVPEGAHNRDQTDPSDQNHSFNQHDQAS</sequence>
<organism evidence="11 12">
    <name type="scientific">Chlorobaculum parvum (strain DSM 263 / NCIMB 8327)</name>
    <name type="common">Chlorobium vibrioforme subsp. thiosulfatophilum</name>
    <dbReference type="NCBI Taxonomy" id="517417"/>
    <lineage>
        <taxon>Bacteria</taxon>
        <taxon>Pseudomonadati</taxon>
        <taxon>Chlorobiota</taxon>
        <taxon>Chlorobiia</taxon>
        <taxon>Chlorobiales</taxon>
        <taxon>Chlorobiaceae</taxon>
        <taxon>Chlorobaculum</taxon>
    </lineage>
</organism>
<dbReference type="GO" id="GO:0019354">
    <property type="term" value="P:siroheme biosynthetic process"/>
    <property type="evidence" value="ECO:0007669"/>
    <property type="project" value="InterPro"/>
</dbReference>
<accession>B3QPM5</accession>
<dbReference type="PROSITE" id="PS00839">
    <property type="entry name" value="SUMT_1"/>
    <property type="match status" value="1"/>
</dbReference>
<dbReference type="GO" id="GO:0004851">
    <property type="term" value="F:uroporphyrin-III C-methyltransferase activity"/>
    <property type="evidence" value="ECO:0007669"/>
    <property type="project" value="UniProtKB-EC"/>
</dbReference>
<protein>
    <recommendedName>
        <fullName evidence="2">uroporphyrinogen-III C-methyltransferase</fullName>
        <ecNumber evidence="2">2.1.1.107</ecNumber>
    </recommendedName>
</protein>
<dbReference type="HOGENOM" id="CLU_011276_7_0_10"/>
<evidence type="ECO:0000256" key="9">
    <source>
        <dbReference type="SAM" id="MobiDB-lite"/>
    </source>
</evidence>
<dbReference type="EC" id="2.1.1.107" evidence="2"/>
<dbReference type="FunFam" id="3.40.1010.10:FF:000001">
    <property type="entry name" value="Siroheme synthase"/>
    <property type="match status" value="1"/>
</dbReference>
<name>B3QPM5_CHLP8</name>
<dbReference type="EMBL" id="CP001099">
    <property type="protein sequence ID" value="ACF11878.1"/>
    <property type="molecule type" value="Genomic_DNA"/>
</dbReference>
<evidence type="ECO:0000313" key="12">
    <source>
        <dbReference type="Proteomes" id="UP000008811"/>
    </source>
</evidence>
<dbReference type="Gene3D" id="3.30.950.10">
    <property type="entry name" value="Methyltransferase, Cobalt-precorrin-4 Transmethylase, Domain 2"/>
    <property type="match status" value="1"/>
</dbReference>
<evidence type="ECO:0000313" key="11">
    <source>
        <dbReference type="EMBL" id="ACF11878.1"/>
    </source>
</evidence>
<dbReference type="GO" id="GO:0032259">
    <property type="term" value="P:methylation"/>
    <property type="evidence" value="ECO:0007669"/>
    <property type="project" value="UniProtKB-KW"/>
</dbReference>
<dbReference type="PROSITE" id="PS00840">
    <property type="entry name" value="SUMT_2"/>
    <property type="match status" value="1"/>
</dbReference>
<proteinExistence type="inferred from homology"/>
<feature type="compositionally biased region" description="Polar residues" evidence="9">
    <location>
        <begin position="258"/>
        <end position="272"/>
    </location>
</feature>
<keyword evidence="3 8" id="KW-0489">Methyltransferase</keyword>
<evidence type="ECO:0000256" key="8">
    <source>
        <dbReference type="RuleBase" id="RU003960"/>
    </source>
</evidence>
<comment type="pathway">
    <text evidence="7">Porphyrin-containing compound metabolism; siroheme biosynthesis; precorrin-2 from uroporphyrinogen III: step 1/1.</text>
</comment>
<evidence type="ECO:0000256" key="4">
    <source>
        <dbReference type="ARBA" id="ARBA00022679"/>
    </source>
</evidence>
<dbReference type="SUPFAM" id="SSF53790">
    <property type="entry name" value="Tetrapyrrole methylase"/>
    <property type="match status" value="1"/>
</dbReference>
<dbReference type="NCBIfam" id="TIGR01469">
    <property type="entry name" value="cobA_cysG_Cterm"/>
    <property type="match status" value="1"/>
</dbReference>
<dbReference type="OrthoDB" id="9815856at2"/>
<dbReference type="Gene3D" id="3.40.1010.10">
    <property type="entry name" value="Cobalt-precorrin-4 Transmethylase, Domain 1"/>
    <property type="match status" value="1"/>
</dbReference>